<feature type="domain" description="Poly A polymerase head" evidence="10">
    <location>
        <begin position="33"/>
        <end position="151"/>
    </location>
</feature>
<proteinExistence type="inferred from homology"/>
<organism evidence="13 14">
    <name type="scientific">Pseudahrensia aquimaris</name>
    <dbReference type="NCBI Taxonomy" id="744461"/>
    <lineage>
        <taxon>Bacteria</taxon>
        <taxon>Pseudomonadati</taxon>
        <taxon>Pseudomonadota</taxon>
        <taxon>Alphaproteobacteria</taxon>
        <taxon>Hyphomicrobiales</taxon>
        <taxon>Ahrensiaceae</taxon>
        <taxon>Pseudahrensia</taxon>
    </lineage>
</organism>
<comment type="cofactor">
    <cofactor evidence="1">
        <name>Mg(2+)</name>
        <dbReference type="ChEBI" id="CHEBI:18420"/>
    </cofactor>
</comment>
<dbReference type="Gene3D" id="1.10.3090.10">
    <property type="entry name" value="cca-adding enzyme, domain 2"/>
    <property type="match status" value="1"/>
</dbReference>
<evidence type="ECO:0000259" key="12">
    <source>
        <dbReference type="Pfam" id="PF13735"/>
    </source>
</evidence>
<keyword evidence="5" id="KW-0479">Metal-binding</keyword>
<keyword evidence="8 9" id="KW-0694">RNA-binding</keyword>
<keyword evidence="7" id="KW-0460">Magnesium</keyword>
<dbReference type="Pfam" id="PF13735">
    <property type="entry name" value="tRNA_NucTran2_2"/>
    <property type="match status" value="1"/>
</dbReference>
<dbReference type="CDD" id="cd05398">
    <property type="entry name" value="NT_ClassII-CCAase"/>
    <property type="match status" value="1"/>
</dbReference>
<evidence type="ECO:0000256" key="7">
    <source>
        <dbReference type="ARBA" id="ARBA00022842"/>
    </source>
</evidence>
<dbReference type="Pfam" id="PF01743">
    <property type="entry name" value="PolyA_pol"/>
    <property type="match status" value="1"/>
</dbReference>
<dbReference type="InterPro" id="IPR043519">
    <property type="entry name" value="NT_sf"/>
</dbReference>
<keyword evidence="4" id="KW-0548">Nucleotidyltransferase</keyword>
<evidence type="ECO:0000256" key="3">
    <source>
        <dbReference type="ARBA" id="ARBA00022694"/>
    </source>
</evidence>
<evidence type="ECO:0000259" key="10">
    <source>
        <dbReference type="Pfam" id="PF01743"/>
    </source>
</evidence>
<dbReference type="Proteomes" id="UP001597101">
    <property type="component" value="Unassembled WGS sequence"/>
</dbReference>
<dbReference type="InterPro" id="IPR050264">
    <property type="entry name" value="Bact_CCA-adding_enz_type3_sf"/>
</dbReference>
<dbReference type="InterPro" id="IPR032810">
    <property type="entry name" value="CCA-adding_enz_C"/>
</dbReference>
<evidence type="ECO:0000256" key="1">
    <source>
        <dbReference type="ARBA" id="ARBA00001946"/>
    </source>
</evidence>
<comment type="similarity">
    <text evidence="9">Belongs to the tRNA nucleotidyltransferase/poly(A) polymerase family.</text>
</comment>
<dbReference type="SUPFAM" id="SSF81301">
    <property type="entry name" value="Nucleotidyltransferase"/>
    <property type="match status" value="1"/>
</dbReference>
<evidence type="ECO:0000256" key="2">
    <source>
        <dbReference type="ARBA" id="ARBA00022679"/>
    </source>
</evidence>
<sequence>MIAPARIDQSWLHSPALQELLALLNSDGGEAKIAGGAVRNSLLGEAIKDVDVATTLIPADVTMRLEEAGHRAIPTGIDHGTVTALIDGETFEVTTLRKDIDTDGRHATVTFGTDWLEDAERRDFTMNALYLEADGTVFDPLGGYGDLMARNVIFIGMAEKRIEEDYLRILRFFRFFAWYGTFRPDAKGLMACTRLKDGLDDLSAERIWQELSRMLAAPDPSRALLWMRQTGVLSKVLPESENWGIDAIHGLVEAEQELGWDADAVLRLMSIIAPMEDKVAGLAERLKLSNKVRDRLIAWAGQESLPKKQSKQEFDAMLYRSNVQAVSDRIRLDCATAIGKNDEKRSTKLAKRLKRIAKWERPELPVRGQDLLDAGMKPGPQIAQTLTRLEEVWIASGFKASREFLLAKV</sequence>
<dbReference type="PANTHER" id="PTHR46173:SF1">
    <property type="entry name" value="CCA TRNA NUCLEOTIDYLTRANSFERASE 1, MITOCHONDRIAL"/>
    <property type="match status" value="1"/>
</dbReference>
<feature type="domain" description="CCA-adding enzyme C-terminal" evidence="12">
    <location>
        <begin position="276"/>
        <end position="408"/>
    </location>
</feature>
<keyword evidence="14" id="KW-1185">Reference proteome</keyword>
<evidence type="ECO:0000256" key="8">
    <source>
        <dbReference type="ARBA" id="ARBA00022884"/>
    </source>
</evidence>
<evidence type="ECO:0000256" key="5">
    <source>
        <dbReference type="ARBA" id="ARBA00022723"/>
    </source>
</evidence>
<dbReference type="RefSeq" id="WP_377211620.1">
    <property type="nucleotide sequence ID" value="NZ_JBHTJV010000003.1"/>
</dbReference>
<feature type="domain" description="tRNA nucleotidyltransferase/poly(A) polymerase RNA and SrmB- binding" evidence="11">
    <location>
        <begin position="184"/>
        <end position="241"/>
    </location>
</feature>
<dbReference type="PANTHER" id="PTHR46173">
    <property type="entry name" value="CCA TRNA NUCLEOTIDYLTRANSFERASE 1, MITOCHONDRIAL"/>
    <property type="match status" value="1"/>
</dbReference>
<evidence type="ECO:0000256" key="9">
    <source>
        <dbReference type="RuleBase" id="RU003953"/>
    </source>
</evidence>
<keyword evidence="6" id="KW-0547">Nucleotide-binding</keyword>
<evidence type="ECO:0000313" key="14">
    <source>
        <dbReference type="Proteomes" id="UP001597101"/>
    </source>
</evidence>
<evidence type="ECO:0000259" key="11">
    <source>
        <dbReference type="Pfam" id="PF12627"/>
    </source>
</evidence>
<dbReference type="InterPro" id="IPR002646">
    <property type="entry name" value="PolA_pol_head_dom"/>
</dbReference>
<evidence type="ECO:0000313" key="13">
    <source>
        <dbReference type="EMBL" id="MFD0915773.1"/>
    </source>
</evidence>
<dbReference type="Gene3D" id="3.30.460.10">
    <property type="entry name" value="Beta Polymerase, domain 2"/>
    <property type="match status" value="1"/>
</dbReference>
<dbReference type="Pfam" id="PF12627">
    <property type="entry name" value="PolyA_pol_RNAbd"/>
    <property type="match status" value="1"/>
</dbReference>
<name>A0ABW3FDC1_9HYPH</name>
<reference evidence="14" key="1">
    <citation type="journal article" date="2019" name="Int. J. Syst. Evol. Microbiol.">
        <title>The Global Catalogue of Microorganisms (GCM) 10K type strain sequencing project: providing services to taxonomists for standard genome sequencing and annotation.</title>
        <authorList>
            <consortium name="The Broad Institute Genomics Platform"/>
            <consortium name="The Broad Institute Genome Sequencing Center for Infectious Disease"/>
            <person name="Wu L."/>
            <person name="Ma J."/>
        </authorList>
    </citation>
    <scope>NUCLEOTIDE SEQUENCE [LARGE SCALE GENOMIC DNA]</scope>
    <source>
        <strain evidence="14">CCUG 60023</strain>
    </source>
</reference>
<gene>
    <name evidence="13" type="ORF">ACFQ14_05075</name>
</gene>
<dbReference type="SUPFAM" id="SSF81891">
    <property type="entry name" value="Poly A polymerase C-terminal region-like"/>
    <property type="match status" value="1"/>
</dbReference>
<keyword evidence="3" id="KW-0819">tRNA processing</keyword>
<comment type="caution">
    <text evidence="13">The sequence shown here is derived from an EMBL/GenBank/DDBJ whole genome shotgun (WGS) entry which is preliminary data.</text>
</comment>
<dbReference type="InterPro" id="IPR032828">
    <property type="entry name" value="PolyA_RNA-bd"/>
</dbReference>
<evidence type="ECO:0000256" key="4">
    <source>
        <dbReference type="ARBA" id="ARBA00022695"/>
    </source>
</evidence>
<dbReference type="EMBL" id="JBHTJV010000003">
    <property type="protein sequence ID" value="MFD0915773.1"/>
    <property type="molecule type" value="Genomic_DNA"/>
</dbReference>
<evidence type="ECO:0000256" key="6">
    <source>
        <dbReference type="ARBA" id="ARBA00022741"/>
    </source>
</evidence>
<protein>
    <submittedName>
        <fullName evidence="13">CCA tRNA nucleotidyltransferase</fullName>
    </submittedName>
</protein>
<keyword evidence="2 9" id="KW-0808">Transferase</keyword>
<accession>A0ABW3FDC1</accession>